<feature type="region of interest" description="Disordered" evidence="1">
    <location>
        <begin position="1"/>
        <end position="80"/>
    </location>
</feature>
<evidence type="ECO:0000313" key="2">
    <source>
        <dbReference type="EMBL" id="JAD26484.1"/>
    </source>
</evidence>
<dbReference type="EMBL" id="GBRH01271411">
    <property type="protein sequence ID" value="JAD26484.1"/>
    <property type="molecule type" value="Transcribed_RNA"/>
</dbReference>
<sequence>MTPWRLLLERSSPTTLPSSQETPVQEQQEVSLEPHPTSSAPFQSKPLEKVRRASRSAGSQVWIRDWPPAPWTCSSTDAAK</sequence>
<name>A0A0A8YJ15_ARUDO</name>
<proteinExistence type="predicted"/>
<organism evidence="2">
    <name type="scientific">Arundo donax</name>
    <name type="common">Giant reed</name>
    <name type="synonym">Donax arundinaceus</name>
    <dbReference type="NCBI Taxonomy" id="35708"/>
    <lineage>
        <taxon>Eukaryota</taxon>
        <taxon>Viridiplantae</taxon>
        <taxon>Streptophyta</taxon>
        <taxon>Embryophyta</taxon>
        <taxon>Tracheophyta</taxon>
        <taxon>Spermatophyta</taxon>
        <taxon>Magnoliopsida</taxon>
        <taxon>Liliopsida</taxon>
        <taxon>Poales</taxon>
        <taxon>Poaceae</taxon>
        <taxon>PACMAD clade</taxon>
        <taxon>Arundinoideae</taxon>
        <taxon>Arundineae</taxon>
        <taxon>Arundo</taxon>
    </lineage>
</organism>
<reference evidence="2" key="2">
    <citation type="journal article" date="2015" name="Data Brief">
        <title>Shoot transcriptome of the giant reed, Arundo donax.</title>
        <authorList>
            <person name="Barrero R.A."/>
            <person name="Guerrero F.D."/>
            <person name="Moolhuijzen P."/>
            <person name="Goolsby J.A."/>
            <person name="Tidwell J."/>
            <person name="Bellgard S.E."/>
            <person name="Bellgard M.I."/>
        </authorList>
    </citation>
    <scope>NUCLEOTIDE SEQUENCE</scope>
    <source>
        <tissue evidence="2">Shoot tissue taken approximately 20 cm above the soil surface</tissue>
    </source>
</reference>
<feature type="compositionally biased region" description="Polar residues" evidence="1">
    <location>
        <begin position="11"/>
        <end position="42"/>
    </location>
</feature>
<evidence type="ECO:0000256" key="1">
    <source>
        <dbReference type="SAM" id="MobiDB-lite"/>
    </source>
</evidence>
<accession>A0A0A8YJ15</accession>
<protein>
    <submittedName>
        <fullName evidence="2">Uncharacterized protein</fullName>
    </submittedName>
</protein>
<dbReference type="AlphaFoldDB" id="A0A0A8YJ15"/>
<reference evidence="2" key="1">
    <citation type="submission" date="2014-09" db="EMBL/GenBank/DDBJ databases">
        <authorList>
            <person name="Magalhaes I.L.F."/>
            <person name="Oliveira U."/>
            <person name="Santos F.R."/>
            <person name="Vidigal T.H.D.A."/>
            <person name="Brescovit A.D."/>
            <person name="Santos A.J."/>
        </authorList>
    </citation>
    <scope>NUCLEOTIDE SEQUENCE</scope>
    <source>
        <tissue evidence="2">Shoot tissue taken approximately 20 cm above the soil surface</tissue>
    </source>
</reference>